<proteinExistence type="predicted"/>
<gene>
    <name evidence="2" type="ORF">CAMGR0001_0708</name>
</gene>
<reference evidence="2 3" key="1">
    <citation type="submission" date="2009-07" db="EMBL/GenBank/DDBJ databases">
        <authorList>
            <person name="Madupu R."/>
            <person name="Sebastian Y."/>
            <person name="Durkin A.S."/>
            <person name="Torralba M."/>
            <person name="Methe B."/>
            <person name="Sutton G.G."/>
            <person name="Strausberg R.L."/>
            <person name="Nelson K.E."/>
        </authorList>
    </citation>
    <scope>NUCLEOTIDE SEQUENCE [LARGE SCALE GENOMIC DNA]</scope>
    <source>
        <strain evidence="2 3">RM3268</strain>
    </source>
</reference>
<evidence type="ECO:0000313" key="3">
    <source>
        <dbReference type="Proteomes" id="UP000005709"/>
    </source>
</evidence>
<keyword evidence="3" id="KW-1185">Reference proteome</keyword>
<name>C8PFR6_9BACT</name>
<dbReference type="Proteomes" id="UP000005709">
    <property type="component" value="Unassembled WGS sequence"/>
</dbReference>
<dbReference type="eggNOG" id="ENOG502ZQ6V">
    <property type="taxonomic scope" value="Bacteria"/>
</dbReference>
<dbReference type="EMBL" id="ACYG01000019">
    <property type="protein sequence ID" value="EEV17954.1"/>
    <property type="molecule type" value="Genomic_DNA"/>
</dbReference>
<protein>
    <submittedName>
        <fullName evidence="2">Uncharacterized protein</fullName>
    </submittedName>
</protein>
<comment type="caution">
    <text evidence="2">The sequence shown here is derived from an EMBL/GenBank/DDBJ whole genome shotgun (WGS) entry which is preliminary data.</text>
</comment>
<accession>C8PFR6</accession>
<organism evidence="2 3">
    <name type="scientific">Campylobacter gracilis RM3268</name>
    <dbReference type="NCBI Taxonomy" id="553220"/>
    <lineage>
        <taxon>Bacteria</taxon>
        <taxon>Pseudomonadati</taxon>
        <taxon>Campylobacterota</taxon>
        <taxon>Epsilonproteobacteria</taxon>
        <taxon>Campylobacterales</taxon>
        <taxon>Campylobacteraceae</taxon>
        <taxon>Campylobacter</taxon>
    </lineage>
</organism>
<evidence type="ECO:0000256" key="1">
    <source>
        <dbReference type="SAM" id="MobiDB-lite"/>
    </source>
</evidence>
<feature type="non-terminal residue" evidence="2">
    <location>
        <position position="1429"/>
    </location>
</feature>
<sequence length="1429" mass="151013">MAGSASNNSVILQGSTINGVVYGAQATTAGSNDNTVNLTNSTVTGTIYGLFGSGSGSGNTLINASDAIAPNKAGNIARFDVLNFLHISNANSDANKAALQITGGAQTDINNAKFQLDGTDYNVDTYAIGDGEKRYLIHNEKGFTGFDETQTTKRTDNVFTIKNATTYSMNLKGLMKDDDGKSIVIQGKKKTDRTIDGAFDNGEVGKYTGPAGDPVIDVGEDPNAPQNFGGLDIDMTGTNNAKINLVSGNNIGTIKADGNDEINVGKDGANPLVPGNITAKNIEKSGPGKLKINFNLPNNYNGGNPAIKLTDNGLTDLTGTDVNVNNAKDGTTYTLVKKTNGGTINFNDRDVQKNQTYTITDKDHYQYDGETFRRENGNQELVYKKGTITNAWGDTDFDSSELTKNQASNAAQADAHKLFGNKGNTVIVKEGAGNLGSKNISSGRADVKDTDTPNTIHNNYTTIKGGTEFGDVYAGYGDSGTQDVYNNHLSFEETSKGAVVNRNIGAGYNVNGNVHDNTVTTDDTTINGNVYGAQTANGNAVKNIVNLQGGSVGGDVYGSKASSSATNSTVNLSGTQVTGNVYAADAASGSGNTVNFYGGKVGKTIYGLSSAGGTNNTLNVYNASTQKTAGDIKNFNNLNFDGVTAATNGSAATAALNLTTTNDTNIINDAKFKLNGEEYDVNKDTYHSLNIEEGKEYYLIHNAGNTFTGFKEKAKQTDNEFTITGKSSYEINLKGLIQSADNQSILVQGKKLTGRNISSDGKFDNEEISKYTPDLSNGANINVGKTPGANKDFEGLDIDTSNTPGVKSKVTLVDGKNIGTIKGDADDTVNVGKEDGSLVPGTIEAKNIVGVGKLNFNMPNSYNGDPALKLTGSNLTDLSNTDVKINNAQKDKDYTLIKGNAAINFQDKTTQKEQVYNIIDNAHYQYDGETFRKQNNNKELIYREGTITDAWNDNDFDSNELTKNKADNAHQGGTPLFDNKGNTVNIVSTAGDLSTKSVYGGATLSGSTDDVFNNTVNINGADTKEIFAGASKGSGRVYDNVVNFNAGSVVNAISGSDDASNARGNNSGNTLNVNNASTQKTAGDIKNFNALNFDGVTAATNGSAATAALNLTTNADTDINDAKFKLGSEEYNVDKDTYGSLNIEEGKEYHLIHNTGNTFTNFTEKAKQTTQEFTLKNSTTYDIMLKGLIKSSDDQSILIQGSKLTSRNITGGEFGNDEINRYNPIPNPVINVVNENPNSPTNFNGLNINGGNGSTVNLTGGNNIGDITGGAGSTLNVGKNTANPAAPNSITAKNIGGFDDINIFMPPTIKDGDSMIKLTDPTANTDLSNMRGKITAYISGNTDVGDTSTIHLIDKQGSGRLLLPDPSHLQTRVQQGATIEYETYGMVDANGRALDLRFSGKRRVKDDTKSFAETRAASLASLKSGSELI</sequence>
<feature type="region of interest" description="Disordered" evidence="1">
    <location>
        <begin position="433"/>
        <end position="452"/>
    </location>
</feature>
<evidence type="ECO:0000313" key="2">
    <source>
        <dbReference type="EMBL" id="EEV17954.1"/>
    </source>
</evidence>